<accession>X1AAU1</accession>
<evidence type="ECO:0000256" key="3">
    <source>
        <dbReference type="ARBA" id="ARBA00012784"/>
    </source>
</evidence>
<dbReference type="GO" id="GO:0046872">
    <property type="term" value="F:metal ion binding"/>
    <property type="evidence" value="ECO:0007669"/>
    <property type="project" value="UniProtKB-KW"/>
</dbReference>
<feature type="domain" description="Adenosine deaminase" evidence="7">
    <location>
        <begin position="3"/>
        <end position="109"/>
    </location>
</feature>
<proteinExistence type="inferred from homology"/>
<gene>
    <name evidence="8" type="ORF">S01H4_31333</name>
</gene>
<evidence type="ECO:0000313" key="8">
    <source>
        <dbReference type="EMBL" id="GAG79570.1"/>
    </source>
</evidence>
<dbReference type="PANTHER" id="PTHR11409">
    <property type="entry name" value="ADENOSINE DEAMINASE"/>
    <property type="match status" value="1"/>
</dbReference>
<name>X1AAU1_9ZZZZ</name>
<evidence type="ECO:0000256" key="2">
    <source>
        <dbReference type="ARBA" id="ARBA00006676"/>
    </source>
</evidence>
<evidence type="ECO:0000259" key="7">
    <source>
        <dbReference type="Pfam" id="PF00962"/>
    </source>
</evidence>
<dbReference type="PANTHER" id="PTHR11409:SF43">
    <property type="entry name" value="ADENOSINE DEAMINASE"/>
    <property type="match status" value="1"/>
</dbReference>
<dbReference type="EMBL" id="BART01016269">
    <property type="protein sequence ID" value="GAG79570.1"/>
    <property type="molecule type" value="Genomic_DNA"/>
</dbReference>
<dbReference type="Pfam" id="PF00962">
    <property type="entry name" value="A_deaminase"/>
    <property type="match status" value="1"/>
</dbReference>
<dbReference type="InterPro" id="IPR006330">
    <property type="entry name" value="Ado/ade_deaminase"/>
</dbReference>
<dbReference type="SUPFAM" id="SSF51556">
    <property type="entry name" value="Metallo-dependent hydrolases"/>
    <property type="match status" value="1"/>
</dbReference>
<evidence type="ECO:0000256" key="4">
    <source>
        <dbReference type="ARBA" id="ARBA00022723"/>
    </source>
</evidence>
<dbReference type="GO" id="GO:0046103">
    <property type="term" value="P:inosine biosynthetic process"/>
    <property type="evidence" value="ECO:0007669"/>
    <property type="project" value="TreeGrafter"/>
</dbReference>
<sequence>IGSWYDKEVLDLVVRRKIPLEVCLTSNFQTGAIPSLKEHPAHKLFMAGAVVTLNTDDPSISNDLTMSDEYEVAVETLGFSYQDLRKVLNNSIEAAFISKDEKEGLRNKVLPLFDLTLTDKV</sequence>
<protein>
    <recommendedName>
        <fullName evidence="3">adenosine deaminase</fullName>
        <ecNumber evidence="3">3.5.4.4</ecNumber>
    </recommendedName>
</protein>
<reference evidence="8" key="1">
    <citation type="journal article" date="2014" name="Front. Microbiol.">
        <title>High frequency of phylogenetically diverse reductive dehalogenase-homologous genes in deep subseafloor sedimentary metagenomes.</title>
        <authorList>
            <person name="Kawai M."/>
            <person name="Futagami T."/>
            <person name="Toyoda A."/>
            <person name="Takaki Y."/>
            <person name="Nishi S."/>
            <person name="Hori S."/>
            <person name="Arai W."/>
            <person name="Tsubouchi T."/>
            <person name="Morono Y."/>
            <person name="Uchiyama I."/>
            <person name="Ito T."/>
            <person name="Fujiyama A."/>
            <person name="Inagaki F."/>
            <person name="Takami H."/>
        </authorList>
    </citation>
    <scope>NUCLEOTIDE SEQUENCE</scope>
    <source>
        <strain evidence="8">Expedition CK06-06</strain>
    </source>
</reference>
<dbReference type="EC" id="3.5.4.4" evidence="3"/>
<feature type="non-terminal residue" evidence="8">
    <location>
        <position position="1"/>
    </location>
</feature>
<evidence type="ECO:0000256" key="6">
    <source>
        <dbReference type="ARBA" id="ARBA00022833"/>
    </source>
</evidence>
<comment type="similarity">
    <text evidence="2">Belongs to the metallo-dependent hydrolases superfamily. Adenosine and AMP deaminases family.</text>
</comment>
<dbReference type="Gene3D" id="3.20.20.140">
    <property type="entry name" value="Metal-dependent hydrolases"/>
    <property type="match status" value="1"/>
</dbReference>
<dbReference type="GO" id="GO:0004000">
    <property type="term" value="F:adenosine deaminase activity"/>
    <property type="evidence" value="ECO:0007669"/>
    <property type="project" value="TreeGrafter"/>
</dbReference>
<evidence type="ECO:0000256" key="5">
    <source>
        <dbReference type="ARBA" id="ARBA00022801"/>
    </source>
</evidence>
<organism evidence="8">
    <name type="scientific">marine sediment metagenome</name>
    <dbReference type="NCBI Taxonomy" id="412755"/>
    <lineage>
        <taxon>unclassified sequences</taxon>
        <taxon>metagenomes</taxon>
        <taxon>ecological metagenomes</taxon>
    </lineage>
</organism>
<keyword evidence="4" id="KW-0479">Metal-binding</keyword>
<comment type="caution">
    <text evidence="8">The sequence shown here is derived from an EMBL/GenBank/DDBJ whole genome shotgun (WGS) entry which is preliminary data.</text>
</comment>
<dbReference type="GO" id="GO:0005829">
    <property type="term" value="C:cytosol"/>
    <property type="evidence" value="ECO:0007669"/>
    <property type="project" value="TreeGrafter"/>
</dbReference>
<dbReference type="InterPro" id="IPR001365">
    <property type="entry name" value="A_deaminase_dom"/>
</dbReference>
<dbReference type="AlphaFoldDB" id="X1AAU1"/>
<dbReference type="InterPro" id="IPR032466">
    <property type="entry name" value="Metal_Hydrolase"/>
</dbReference>
<keyword evidence="5" id="KW-0378">Hydrolase</keyword>
<comment type="cofactor">
    <cofactor evidence="1">
        <name>Zn(2+)</name>
        <dbReference type="ChEBI" id="CHEBI:29105"/>
    </cofactor>
</comment>
<keyword evidence="6" id="KW-0862">Zinc</keyword>
<evidence type="ECO:0000256" key="1">
    <source>
        <dbReference type="ARBA" id="ARBA00001947"/>
    </source>
</evidence>
<dbReference type="GO" id="GO:0006154">
    <property type="term" value="P:adenosine catabolic process"/>
    <property type="evidence" value="ECO:0007669"/>
    <property type="project" value="TreeGrafter"/>
</dbReference>
<dbReference type="GO" id="GO:0043103">
    <property type="term" value="P:hypoxanthine salvage"/>
    <property type="evidence" value="ECO:0007669"/>
    <property type="project" value="TreeGrafter"/>
</dbReference>